<gene>
    <name evidence="2" type="ORF">LSTR_LSTR012744</name>
</gene>
<dbReference type="SMR" id="A0A482XTF7"/>
<dbReference type="Proteomes" id="UP000291343">
    <property type="component" value="Unassembled WGS sequence"/>
</dbReference>
<evidence type="ECO:0000313" key="2">
    <source>
        <dbReference type="EMBL" id="RZF48767.1"/>
    </source>
</evidence>
<feature type="region of interest" description="Disordered" evidence="1">
    <location>
        <begin position="1"/>
        <end position="22"/>
    </location>
</feature>
<feature type="compositionally biased region" description="Acidic residues" evidence="1">
    <location>
        <begin position="101"/>
        <end position="122"/>
    </location>
</feature>
<accession>A0A482XTF7</accession>
<feature type="compositionally biased region" description="Basic and acidic residues" evidence="1">
    <location>
        <begin position="52"/>
        <end position="73"/>
    </location>
</feature>
<comment type="caution">
    <text evidence="2">The sequence shown here is derived from an EMBL/GenBank/DDBJ whole genome shotgun (WGS) entry which is preliminary data.</text>
</comment>
<evidence type="ECO:0000313" key="3">
    <source>
        <dbReference type="Proteomes" id="UP000291343"/>
    </source>
</evidence>
<organism evidence="2 3">
    <name type="scientific">Laodelphax striatellus</name>
    <name type="common">Small brown planthopper</name>
    <name type="synonym">Delphax striatella</name>
    <dbReference type="NCBI Taxonomy" id="195883"/>
    <lineage>
        <taxon>Eukaryota</taxon>
        <taxon>Metazoa</taxon>
        <taxon>Ecdysozoa</taxon>
        <taxon>Arthropoda</taxon>
        <taxon>Hexapoda</taxon>
        <taxon>Insecta</taxon>
        <taxon>Pterygota</taxon>
        <taxon>Neoptera</taxon>
        <taxon>Paraneoptera</taxon>
        <taxon>Hemiptera</taxon>
        <taxon>Auchenorrhyncha</taxon>
        <taxon>Fulgoroidea</taxon>
        <taxon>Delphacidae</taxon>
        <taxon>Criomorphinae</taxon>
        <taxon>Laodelphax</taxon>
    </lineage>
</organism>
<feature type="compositionally biased region" description="Acidic residues" evidence="1">
    <location>
        <begin position="74"/>
        <end position="91"/>
    </location>
</feature>
<dbReference type="InParanoid" id="A0A482XTF7"/>
<keyword evidence="3" id="KW-1185">Reference proteome</keyword>
<evidence type="ECO:0000256" key="1">
    <source>
        <dbReference type="SAM" id="MobiDB-lite"/>
    </source>
</evidence>
<dbReference type="EMBL" id="QKKF02000975">
    <property type="protein sequence ID" value="RZF48767.1"/>
    <property type="molecule type" value="Genomic_DNA"/>
</dbReference>
<sequence>MSVRQSFARALGGKLDSCPTSTRCEDLLTISPSYPSKEQFDEQEVEYLQLMNEKEKYERDERYNKKVDGKEEEQYQEEVEEEEEEEDDVEELREKKKIKEEDSDEVEEDGEAEEEEEDKEGE</sequence>
<dbReference type="AlphaFoldDB" id="A0A482XTF7"/>
<proteinExistence type="predicted"/>
<feature type="region of interest" description="Disordered" evidence="1">
    <location>
        <begin position="52"/>
        <end position="122"/>
    </location>
</feature>
<reference evidence="2 3" key="1">
    <citation type="journal article" date="2017" name="Gigascience">
        <title>Genome sequence of the small brown planthopper, Laodelphax striatellus.</title>
        <authorList>
            <person name="Zhu J."/>
            <person name="Jiang F."/>
            <person name="Wang X."/>
            <person name="Yang P."/>
            <person name="Bao Y."/>
            <person name="Zhao W."/>
            <person name="Wang W."/>
            <person name="Lu H."/>
            <person name="Wang Q."/>
            <person name="Cui N."/>
            <person name="Li J."/>
            <person name="Chen X."/>
            <person name="Luo L."/>
            <person name="Yu J."/>
            <person name="Kang L."/>
            <person name="Cui F."/>
        </authorList>
    </citation>
    <scope>NUCLEOTIDE SEQUENCE [LARGE SCALE GENOMIC DNA]</scope>
    <source>
        <strain evidence="2">Lst14</strain>
    </source>
</reference>
<protein>
    <submittedName>
        <fullName evidence="2">Uncharacterized protein</fullName>
    </submittedName>
</protein>
<name>A0A482XTF7_LAOST</name>